<accession>A0ABY8LWV7</accession>
<evidence type="ECO:0000256" key="11">
    <source>
        <dbReference type="ARBA" id="ARBA00048366"/>
    </source>
</evidence>
<dbReference type="RefSeq" id="WP_280102100.1">
    <property type="nucleotide sequence ID" value="NZ_CP122979.1"/>
</dbReference>
<reference evidence="13" key="1">
    <citation type="submission" date="2023-04" db="EMBL/GenBank/DDBJ databases">
        <title>Completed genome of Mycoplasma lagogenitalium type strain 12MS.</title>
        <authorList>
            <person name="Spergser J."/>
        </authorList>
    </citation>
    <scope>NUCLEOTIDE SEQUENCE</scope>
    <source>
        <strain evidence="13">12MS</strain>
    </source>
</reference>
<sequence>MEKEKDLNDVFITTTDTVVGIGVPVNSNNVEILYKLKNRNLSKKIIILVSSIEQARTFKQWNIDAEKMAHKYWPGATTLVVNDQGFRMPDQSGLLQLLEKLGPCYVTSANISGKQTLNLQEAQKTFFMIKKVYDFGEGTNKPSKIIRVENMEEIR</sequence>
<dbReference type="InterPro" id="IPR017945">
    <property type="entry name" value="DHBP_synth_RibB-like_a/b_dom"/>
</dbReference>
<dbReference type="PANTHER" id="PTHR17490:SF16">
    <property type="entry name" value="THREONYLCARBAMOYL-AMP SYNTHASE"/>
    <property type="match status" value="1"/>
</dbReference>
<dbReference type="PANTHER" id="PTHR17490">
    <property type="entry name" value="SUA5"/>
    <property type="match status" value="1"/>
</dbReference>
<evidence type="ECO:0000256" key="1">
    <source>
        <dbReference type="ARBA" id="ARBA00004496"/>
    </source>
</evidence>
<evidence type="ECO:0000256" key="5">
    <source>
        <dbReference type="ARBA" id="ARBA00022679"/>
    </source>
</evidence>
<evidence type="ECO:0000313" key="14">
    <source>
        <dbReference type="Proteomes" id="UP001179842"/>
    </source>
</evidence>
<evidence type="ECO:0000256" key="4">
    <source>
        <dbReference type="ARBA" id="ARBA00022490"/>
    </source>
</evidence>
<proteinExistence type="inferred from homology"/>
<dbReference type="EMBL" id="CP122979">
    <property type="protein sequence ID" value="WGI36798.1"/>
    <property type="molecule type" value="Genomic_DNA"/>
</dbReference>
<keyword evidence="6" id="KW-0819">tRNA processing</keyword>
<evidence type="ECO:0000256" key="7">
    <source>
        <dbReference type="ARBA" id="ARBA00022695"/>
    </source>
</evidence>
<dbReference type="SUPFAM" id="SSF55821">
    <property type="entry name" value="YrdC/RibB"/>
    <property type="match status" value="1"/>
</dbReference>
<comment type="catalytic activity">
    <reaction evidence="11">
        <text>L-threonine + hydrogencarbonate + ATP = L-threonylcarbamoyladenylate + diphosphate + H2O</text>
        <dbReference type="Rhea" id="RHEA:36407"/>
        <dbReference type="ChEBI" id="CHEBI:15377"/>
        <dbReference type="ChEBI" id="CHEBI:17544"/>
        <dbReference type="ChEBI" id="CHEBI:30616"/>
        <dbReference type="ChEBI" id="CHEBI:33019"/>
        <dbReference type="ChEBI" id="CHEBI:57926"/>
        <dbReference type="ChEBI" id="CHEBI:73682"/>
        <dbReference type="EC" id="2.7.7.87"/>
    </reaction>
</comment>
<feature type="domain" description="YrdC-like" evidence="12">
    <location>
        <begin position="1"/>
        <end position="155"/>
    </location>
</feature>
<evidence type="ECO:0000256" key="6">
    <source>
        <dbReference type="ARBA" id="ARBA00022694"/>
    </source>
</evidence>
<comment type="subcellular location">
    <subcellularLocation>
        <location evidence="1">Cytoplasm</location>
    </subcellularLocation>
</comment>
<keyword evidence="5" id="KW-0808">Transferase</keyword>
<dbReference type="InterPro" id="IPR050156">
    <property type="entry name" value="TC-AMP_synthase_SUA5"/>
</dbReference>
<evidence type="ECO:0000256" key="3">
    <source>
        <dbReference type="ARBA" id="ARBA00012584"/>
    </source>
</evidence>
<protein>
    <recommendedName>
        <fullName evidence="10">L-threonylcarbamoyladenylate synthase</fullName>
        <ecNumber evidence="3">2.7.7.87</ecNumber>
    </recommendedName>
    <alternativeName>
        <fullName evidence="10">L-threonylcarbamoyladenylate synthase</fullName>
    </alternativeName>
</protein>
<comment type="similarity">
    <text evidence="2">Belongs to the SUA5 family.</text>
</comment>
<organism evidence="13 14">
    <name type="scientific">Mesomycoplasma lagogenitalium</name>
    <dbReference type="NCBI Taxonomy" id="171286"/>
    <lineage>
        <taxon>Bacteria</taxon>
        <taxon>Bacillati</taxon>
        <taxon>Mycoplasmatota</taxon>
        <taxon>Mycoplasmoidales</taxon>
        <taxon>Metamycoplasmataceae</taxon>
        <taxon>Mesomycoplasma</taxon>
    </lineage>
</organism>
<dbReference type="Gene3D" id="3.90.870.10">
    <property type="entry name" value="DHBP synthase"/>
    <property type="match status" value="1"/>
</dbReference>
<evidence type="ECO:0000256" key="10">
    <source>
        <dbReference type="ARBA" id="ARBA00029774"/>
    </source>
</evidence>
<dbReference type="PROSITE" id="PS51163">
    <property type="entry name" value="YRDC"/>
    <property type="match status" value="1"/>
</dbReference>
<evidence type="ECO:0000256" key="2">
    <source>
        <dbReference type="ARBA" id="ARBA00007663"/>
    </source>
</evidence>
<dbReference type="Pfam" id="PF01300">
    <property type="entry name" value="Sua5_yciO_yrdC"/>
    <property type="match status" value="1"/>
</dbReference>
<keyword evidence="7" id="KW-0548">Nucleotidyltransferase</keyword>
<dbReference type="EC" id="2.7.7.87" evidence="3"/>
<evidence type="ECO:0000313" key="13">
    <source>
        <dbReference type="EMBL" id="WGI36798.1"/>
    </source>
</evidence>
<keyword evidence="9" id="KW-0067">ATP-binding</keyword>
<keyword evidence="4" id="KW-0963">Cytoplasm</keyword>
<evidence type="ECO:0000256" key="8">
    <source>
        <dbReference type="ARBA" id="ARBA00022741"/>
    </source>
</evidence>
<evidence type="ECO:0000256" key="9">
    <source>
        <dbReference type="ARBA" id="ARBA00022840"/>
    </source>
</evidence>
<dbReference type="Proteomes" id="UP001179842">
    <property type="component" value="Chromosome"/>
</dbReference>
<gene>
    <name evidence="13" type="ORF">QEG99_00725</name>
</gene>
<evidence type="ECO:0000259" key="12">
    <source>
        <dbReference type="PROSITE" id="PS51163"/>
    </source>
</evidence>
<keyword evidence="14" id="KW-1185">Reference proteome</keyword>
<keyword evidence="8" id="KW-0547">Nucleotide-binding</keyword>
<dbReference type="InterPro" id="IPR006070">
    <property type="entry name" value="Sua5-like_dom"/>
</dbReference>
<name>A0ABY8LWV7_9BACT</name>